<comment type="caution">
    <text evidence="2">The sequence shown here is derived from an EMBL/GenBank/DDBJ whole genome shotgun (WGS) entry which is preliminary data.</text>
</comment>
<evidence type="ECO:0000259" key="1">
    <source>
        <dbReference type="Pfam" id="PF14451"/>
    </source>
</evidence>
<dbReference type="EMBL" id="WHYR01000001">
    <property type="protein sequence ID" value="MQL50720.1"/>
    <property type="molecule type" value="Genomic_DNA"/>
</dbReference>
<dbReference type="InterPro" id="IPR016155">
    <property type="entry name" value="Mopterin_synth/thiamin_S_b"/>
</dbReference>
<gene>
    <name evidence="2" type="ORF">GFC01_00175</name>
</gene>
<feature type="domain" description="Ubiquitin Mut7-C" evidence="1">
    <location>
        <begin position="19"/>
        <end position="72"/>
    </location>
</feature>
<dbReference type="RefSeq" id="WP_152944636.1">
    <property type="nucleotide sequence ID" value="NZ_WHYR01000001.1"/>
</dbReference>
<dbReference type="InterPro" id="IPR027798">
    <property type="entry name" value="Ub_Mut7C"/>
</dbReference>
<dbReference type="Gene3D" id="3.10.20.30">
    <property type="match status" value="1"/>
</dbReference>
<protein>
    <recommendedName>
        <fullName evidence="1">Ubiquitin Mut7-C domain-containing protein</fullName>
    </recommendedName>
</protein>
<sequence>MYIQLKLFGPLEKYSKIEGAHQVEVGLTVRVADLLSQVEVPLTAIGFIAVNGIKAGLNYQLQEGDEVIVFPHVSGG</sequence>
<dbReference type="Proteomes" id="UP000441717">
    <property type="component" value="Unassembled WGS sequence"/>
</dbReference>
<keyword evidence="3" id="KW-1185">Reference proteome</keyword>
<reference evidence="2 3" key="1">
    <citation type="submission" date="2019-10" db="EMBL/GenBank/DDBJ databases">
        <title>Comparative genomics of sulfur disproportionating microorganisms.</title>
        <authorList>
            <person name="Ward L.M."/>
            <person name="Bertran E."/>
            <person name="Johnston D."/>
        </authorList>
    </citation>
    <scope>NUCLEOTIDE SEQUENCE [LARGE SCALE GENOMIC DNA]</scope>
    <source>
        <strain evidence="2 3">DSM 14055</strain>
    </source>
</reference>
<evidence type="ECO:0000313" key="2">
    <source>
        <dbReference type="EMBL" id="MQL50720.1"/>
    </source>
</evidence>
<name>A0A6N7IL69_9FIRM</name>
<evidence type="ECO:0000313" key="3">
    <source>
        <dbReference type="Proteomes" id="UP000441717"/>
    </source>
</evidence>
<dbReference type="SUPFAM" id="SSF54285">
    <property type="entry name" value="MoaD/ThiS"/>
    <property type="match status" value="1"/>
</dbReference>
<proteinExistence type="predicted"/>
<organism evidence="2 3">
    <name type="scientific">Desulfofundulus thermobenzoicus</name>
    <dbReference type="NCBI Taxonomy" id="29376"/>
    <lineage>
        <taxon>Bacteria</taxon>
        <taxon>Bacillati</taxon>
        <taxon>Bacillota</taxon>
        <taxon>Clostridia</taxon>
        <taxon>Eubacteriales</taxon>
        <taxon>Peptococcaceae</taxon>
        <taxon>Desulfofundulus</taxon>
    </lineage>
</organism>
<accession>A0A6N7IL69</accession>
<dbReference type="AlphaFoldDB" id="A0A6N7IL69"/>
<dbReference type="OrthoDB" id="2084351at2"/>
<dbReference type="Pfam" id="PF14451">
    <property type="entry name" value="Ub-Mut7C"/>
    <property type="match status" value="1"/>
</dbReference>
<dbReference type="CDD" id="cd17040">
    <property type="entry name" value="Ubl_MoaD_like"/>
    <property type="match status" value="1"/>
</dbReference>
<dbReference type="InterPro" id="IPR012675">
    <property type="entry name" value="Beta-grasp_dom_sf"/>
</dbReference>